<dbReference type="PANTHER" id="PTHR30468:SF1">
    <property type="entry name" value="ALPHA-KETOGLUTARATE-DEPENDENT SULFONATE DIOXYGENASE"/>
    <property type="match status" value="1"/>
</dbReference>
<evidence type="ECO:0000256" key="3">
    <source>
        <dbReference type="ARBA" id="ARBA00022964"/>
    </source>
</evidence>
<comment type="similarity">
    <text evidence="1">Belongs to the TfdA dioxygenase family.</text>
</comment>
<dbReference type="EMBL" id="UINC01203274">
    <property type="protein sequence ID" value="SVE23449.1"/>
    <property type="molecule type" value="Genomic_DNA"/>
</dbReference>
<feature type="non-terminal residue" evidence="7">
    <location>
        <position position="231"/>
    </location>
</feature>
<evidence type="ECO:0000256" key="2">
    <source>
        <dbReference type="ARBA" id="ARBA00022723"/>
    </source>
</evidence>
<reference evidence="7" key="1">
    <citation type="submission" date="2018-05" db="EMBL/GenBank/DDBJ databases">
        <authorList>
            <person name="Lanie J.A."/>
            <person name="Ng W.-L."/>
            <person name="Kazmierczak K.M."/>
            <person name="Andrzejewski T.M."/>
            <person name="Davidsen T.M."/>
            <person name="Wayne K.J."/>
            <person name="Tettelin H."/>
            <person name="Glass J.I."/>
            <person name="Rusch D."/>
            <person name="Podicherti R."/>
            <person name="Tsui H.-C.T."/>
            <person name="Winkler M.E."/>
        </authorList>
    </citation>
    <scope>NUCLEOTIDE SEQUENCE</scope>
</reference>
<name>A0A383BUA5_9ZZZZ</name>
<dbReference type="Gene3D" id="3.60.130.10">
    <property type="entry name" value="Clavaminate synthase-like"/>
    <property type="match status" value="1"/>
</dbReference>
<keyword evidence="3" id="KW-0223">Dioxygenase</keyword>
<dbReference type="GO" id="GO:0000908">
    <property type="term" value="F:taurine dioxygenase activity"/>
    <property type="evidence" value="ECO:0007669"/>
    <property type="project" value="TreeGrafter"/>
</dbReference>
<dbReference type="GO" id="GO:0005737">
    <property type="term" value="C:cytoplasm"/>
    <property type="evidence" value="ECO:0007669"/>
    <property type="project" value="TreeGrafter"/>
</dbReference>
<keyword evidence="5" id="KW-0408">Iron</keyword>
<dbReference type="InterPro" id="IPR003819">
    <property type="entry name" value="TauD/TfdA-like"/>
</dbReference>
<keyword evidence="2" id="KW-0479">Metal-binding</keyword>
<gene>
    <name evidence="7" type="ORF">METZ01_LOCUS476303</name>
</gene>
<evidence type="ECO:0000256" key="5">
    <source>
        <dbReference type="ARBA" id="ARBA00023004"/>
    </source>
</evidence>
<accession>A0A383BUA5</accession>
<sequence>MKIFPSTGVLGAEIFDADVTEESSFLDIFEAFVEYGVIAIRDQHITPEEQIRFAKRFGKININRFFASHPQHPEIAMLVKEPHQRVAIGEGWHTDHSYDEIPCRCSILHTIETPQTGGDTGFSSMSAAFAALSDSMKNFLRARYAQHSSRHVFGYSADDHESHKDGRIGNPELATQDVIHPVVIKHPLSGRECLFVNREFTTHIEGLHEDESKCILQFLYSHASDIAFTCR</sequence>
<dbReference type="PANTHER" id="PTHR30468">
    <property type="entry name" value="ALPHA-KETOGLUTARATE-DEPENDENT SULFONATE DIOXYGENASE"/>
    <property type="match status" value="1"/>
</dbReference>
<evidence type="ECO:0000313" key="7">
    <source>
        <dbReference type="EMBL" id="SVE23449.1"/>
    </source>
</evidence>
<dbReference type="GO" id="GO:0006790">
    <property type="term" value="P:sulfur compound metabolic process"/>
    <property type="evidence" value="ECO:0007669"/>
    <property type="project" value="TreeGrafter"/>
</dbReference>
<proteinExistence type="inferred from homology"/>
<evidence type="ECO:0000259" key="6">
    <source>
        <dbReference type="Pfam" id="PF02668"/>
    </source>
</evidence>
<dbReference type="AlphaFoldDB" id="A0A383BUA5"/>
<organism evidence="7">
    <name type="scientific">marine metagenome</name>
    <dbReference type="NCBI Taxonomy" id="408172"/>
    <lineage>
        <taxon>unclassified sequences</taxon>
        <taxon>metagenomes</taxon>
        <taxon>ecological metagenomes</taxon>
    </lineage>
</organism>
<dbReference type="InterPro" id="IPR042098">
    <property type="entry name" value="TauD-like_sf"/>
</dbReference>
<evidence type="ECO:0000256" key="4">
    <source>
        <dbReference type="ARBA" id="ARBA00023002"/>
    </source>
</evidence>
<dbReference type="GO" id="GO:0046872">
    <property type="term" value="F:metal ion binding"/>
    <property type="evidence" value="ECO:0007669"/>
    <property type="project" value="UniProtKB-KW"/>
</dbReference>
<protein>
    <recommendedName>
        <fullName evidence="6">TauD/TfdA-like domain-containing protein</fullName>
    </recommendedName>
</protein>
<dbReference type="SUPFAM" id="SSF51197">
    <property type="entry name" value="Clavaminate synthase-like"/>
    <property type="match status" value="1"/>
</dbReference>
<keyword evidence="4" id="KW-0560">Oxidoreductase</keyword>
<evidence type="ECO:0000256" key="1">
    <source>
        <dbReference type="ARBA" id="ARBA00005896"/>
    </source>
</evidence>
<dbReference type="InterPro" id="IPR051323">
    <property type="entry name" value="AtsK-like"/>
</dbReference>
<feature type="domain" description="TauD/TfdA-like" evidence="6">
    <location>
        <begin position="3"/>
        <end position="231"/>
    </location>
</feature>
<dbReference type="Pfam" id="PF02668">
    <property type="entry name" value="TauD"/>
    <property type="match status" value="1"/>
</dbReference>